<accession>A0A090CJ94</accession>
<reference evidence="2 3" key="1">
    <citation type="journal article" date="2008" name="Genome Biol.">
        <title>The genome sequence of the model ascomycete fungus Podospora anserina.</title>
        <authorList>
            <person name="Espagne E."/>
            <person name="Lespinet O."/>
            <person name="Malagnac F."/>
            <person name="Da Silva C."/>
            <person name="Jaillon O."/>
            <person name="Porcel B.M."/>
            <person name="Couloux A."/>
            <person name="Aury J.-M."/>
            <person name="Segurens B."/>
            <person name="Poulain J."/>
            <person name="Anthouard V."/>
            <person name="Grossetete S."/>
            <person name="Khalili H."/>
            <person name="Coppin E."/>
            <person name="Dequard-Chablat M."/>
            <person name="Picard M."/>
            <person name="Contamine V."/>
            <person name="Arnaise S."/>
            <person name="Bourdais A."/>
            <person name="Berteaux-Lecellier V."/>
            <person name="Gautheret D."/>
            <person name="de Vries R.P."/>
            <person name="Battaglia E."/>
            <person name="Coutinho P.M."/>
            <person name="Danchin E.G.J."/>
            <person name="Henrissat B."/>
            <person name="El Khoury R."/>
            <person name="Sainsard-Chanet A."/>
            <person name="Boivin A."/>
            <person name="Pinan-Lucarre B."/>
            <person name="Sellem C.H."/>
            <person name="Debuchy R."/>
            <person name="Wincker P."/>
            <person name="Weissenbach J."/>
            <person name="Silar P."/>
        </authorList>
    </citation>
    <scope>NUCLEOTIDE SEQUENCE [LARGE SCALE GENOMIC DNA]</scope>
    <source>
        <strain evidence="3">S / ATCC MYA-4624 / DSM 980 / FGSC 10383</strain>
    </source>
</reference>
<reference evidence="3" key="2">
    <citation type="journal article" date="2014" name="Genetics">
        <title>Maintaining two mating types: Structure of the mating type locus and its role in heterokaryosis in Podospora anserina.</title>
        <authorList>
            <person name="Grognet P."/>
            <person name="Bidard F."/>
            <person name="Kuchly C."/>
            <person name="Tong L.C.H."/>
            <person name="Coppin E."/>
            <person name="Benkhali J.A."/>
            <person name="Couloux A."/>
            <person name="Wincker P."/>
            <person name="Debuchy R."/>
            <person name="Silar P."/>
        </authorList>
    </citation>
    <scope>GENOME REANNOTATION</scope>
    <source>
        <strain evidence="3">S / ATCC MYA-4624 / DSM 980 / FGSC 10383</strain>
    </source>
</reference>
<protein>
    <submittedName>
        <fullName evidence="2">Uncharacterized protein</fullName>
    </submittedName>
</protein>
<evidence type="ECO:0000313" key="2">
    <source>
        <dbReference type="EMBL" id="CDP25697.1"/>
    </source>
</evidence>
<dbReference type="EMBL" id="FO904937">
    <property type="protein sequence ID" value="CDP25697.1"/>
    <property type="molecule type" value="Genomic_DNA"/>
</dbReference>
<evidence type="ECO:0000256" key="1">
    <source>
        <dbReference type="SAM" id="MobiDB-lite"/>
    </source>
</evidence>
<dbReference type="Proteomes" id="UP000001197">
    <property type="component" value="Chromosome 2"/>
</dbReference>
<organism evidence="2 3">
    <name type="scientific">Podospora anserina (strain S / ATCC MYA-4624 / DSM 980 / FGSC 10383)</name>
    <name type="common">Pleurage anserina</name>
    <dbReference type="NCBI Taxonomy" id="515849"/>
    <lineage>
        <taxon>Eukaryota</taxon>
        <taxon>Fungi</taxon>
        <taxon>Dikarya</taxon>
        <taxon>Ascomycota</taxon>
        <taxon>Pezizomycotina</taxon>
        <taxon>Sordariomycetes</taxon>
        <taxon>Sordariomycetidae</taxon>
        <taxon>Sordariales</taxon>
        <taxon>Podosporaceae</taxon>
        <taxon>Podospora</taxon>
        <taxon>Podospora anserina</taxon>
    </lineage>
</organism>
<name>A0A090CJ94_PODAN</name>
<evidence type="ECO:0000313" key="3">
    <source>
        <dbReference type="Proteomes" id="UP000001197"/>
    </source>
</evidence>
<proteinExistence type="predicted"/>
<dbReference type="AlphaFoldDB" id="A0A090CJ94"/>
<dbReference type="InParanoid" id="A0A090CJ94"/>
<feature type="region of interest" description="Disordered" evidence="1">
    <location>
        <begin position="1"/>
        <end position="36"/>
    </location>
</feature>
<feature type="compositionally biased region" description="Gly residues" evidence="1">
    <location>
        <begin position="9"/>
        <end position="36"/>
    </location>
</feature>
<keyword evidence="3" id="KW-1185">Reference proteome</keyword>
<sequence>MARGNTPGPRGGSSRGGCGGSRGRGGGRGGSRGRGRYVGAGYAASLTAIRENAEGVLSDINNVSSSPASGGFNLRRDPPSYRAGSNWFGPVSGSVLLRYFKCSPDSPKSYQFQTINSGEGNPDGIAFAIVHEEDQPLWKSHGIVYTNSRHYLLPGYDEKKAALVAQHQEATEEEKVHRNINATTENIKFRRYGLEDGPDMEIFGLYGNISRIVVPGEWQKKKHESPILVGCNNTPSVKHTPGLHSPIAVFETLPGDDRVQYISWFRIEEIELFAANSAALAKNLHQVGMDGGVDTEWATLKLSKILPGDAQYRRYPSWGKTEKRQFKLGQEIEHLRAVEDKGSDEEGLAGEREINVAGQPVADEQALVSEETGAVVPAETKEEEEDLVELVRVLSEDERMQALVKQAEDVLTAREKERVVEDVVEEKEE</sequence>